<organism evidence="2">
    <name type="scientific">Capitella teleta</name>
    <name type="common">Polychaete worm</name>
    <dbReference type="NCBI Taxonomy" id="283909"/>
    <lineage>
        <taxon>Eukaryota</taxon>
        <taxon>Metazoa</taxon>
        <taxon>Spiralia</taxon>
        <taxon>Lophotrochozoa</taxon>
        <taxon>Annelida</taxon>
        <taxon>Polychaeta</taxon>
        <taxon>Sedentaria</taxon>
        <taxon>Scolecida</taxon>
        <taxon>Capitellidae</taxon>
        <taxon>Capitella</taxon>
    </lineage>
</organism>
<dbReference type="EMBL" id="AMQN01007128">
    <property type="status" value="NOT_ANNOTATED_CDS"/>
    <property type="molecule type" value="Genomic_DNA"/>
</dbReference>
<reference evidence="2 4" key="2">
    <citation type="journal article" date="2013" name="Nature">
        <title>Insights into bilaterian evolution from three spiralian genomes.</title>
        <authorList>
            <person name="Simakov O."/>
            <person name="Marletaz F."/>
            <person name="Cho S.J."/>
            <person name="Edsinger-Gonzales E."/>
            <person name="Havlak P."/>
            <person name="Hellsten U."/>
            <person name="Kuo D.H."/>
            <person name="Larsson T."/>
            <person name="Lv J."/>
            <person name="Arendt D."/>
            <person name="Savage R."/>
            <person name="Osoegawa K."/>
            <person name="de Jong P."/>
            <person name="Grimwood J."/>
            <person name="Chapman J.A."/>
            <person name="Shapiro H."/>
            <person name="Aerts A."/>
            <person name="Otillar R.P."/>
            <person name="Terry A.Y."/>
            <person name="Boore J.L."/>
            <person name="Grigoriev I.V."/>
            <person name="Lindberg D.R."/>
            <person name="Seaver E.C."/>
            <person name="Weisblat D.A."/>
            <person name="Putnam N.H."/>
            <person name="Rokhsar D.S."/>
        </authorList>
    </citation>
    <scope>NUCLEOTIDE SEQUENCE</scope>
    <source>
        <strain evidence="2 4">I ESC-2004</strain>
    </source>
</reference>
<dbReference type="AlphaFoldDB" id="R7UTQ8"/>
<proteinExistence type="predicted"/>
<evidence type="ECO:0000313" key="4">
    <source>
        <dbReference type="Proteomes" id="UP000014760"/>
    </source>
</evidence>
<feature type="region of interest" description="Disordered" evidence="1">
    <location>
        <begin position="1"/>
        <end position="54"/>
    </location>
</feature>
<dbReference type="HOGENOM" id="CLU_1391440_0_0_1"/>
<reference evidence="4" key="1">
    <citation type="submission" date="2012-12" db="EMBL/GenBank/DDBJ databases">
        <authorList>
            <person name="Hellsten U."/>
            <person name="Grimwood J."/>
            <person name="Chapman J.A."/>
            <person name="Shapiro H."/>
            <person name="Aerts A."/>
            <person name="Otillar R.P."/>
            <person name="Terry A.Y."/>
            <person name="Boore J.L."/>
            <person name="Simakov O."/>
            <person name="Marletaz F."/>
            <person name="Cho S.-J."/>
            <person name="Edsinger-Gonzales E."/>
            <person name="Havlak P."/>
            <person name="Kuo D.-H."/>
            <person name="Larsson T."/>
            <person name="Lv J."/>
            <person name="Arendt D."/>
            <person name="Savage R."/>
            <person name="Osoegawa K."/>
            <person name="de Jong P."/>
            <person name="Lindberg D.R."/>
            <person name="Seaver E.C."/>
            <person name="Weisblat D.A."/>
            <person name="Putnam N.H."/>
            <person name="Grigoriev I.V."/>
            <person name="Rokhsar D.S."/>
        </authorList>
    </citation>
    <scope>NUCLEOTIDE SEQUENCE</scope>
    <source>
        <strain evidence="4">I ESC-2004</strain>
    </source>
</reference>
<reference evidence="3" key="3">
    <citation type="submission" date="2015-06" db="UniProtKB">
        <authorList>
            <consortium name="EnsemblMetazoa"/>
        </authorList>
    </citation>
    <scope>IDENTIFICATION</scope>
</reference>
<dbReference type="EnsemblMetazoa" id="CapteT195949">
    <property type="protein sequence ID" value="CapteP195949"/>
    <property type="gene ID" value="CapteG195949"/>
</dbReference>
<sequence>MNADGREGVELLYPQNNNRPSYRTIGFEGVANGDEAPPPETQLYPPLDNGGTSPGNIQTSHDVNPKDTLVLLNSDDVANVTVVDDEEQHNKLIVNDARGQLTPQRKLSAAELSGDGGWRATAVAAAKKSITCYKRRKMSGQDEPLKVFVDPEKIPMPEGTEEGEDEPDCKLLLTQSQEFRKKIVRACFVFIFACSS</sequence>
<evidence type="ECO:0000313" key="2">
    <source>
        <dbReference type="EMBL" id="ELU07312.1"/>
    </source>
</evidence>
<evidence type="ECO:0000313" key="3">
    <source>
        <dbReference type="EnsemblMetazoa" id="CapteP195949"/>
    </source>
</evidence>
<keyword evidence="4" id="KW-1185">Reference proteome</keyword>
<dbReference type="Proteomes" id="UP000014760">
    <property type="component" value="Unassembled WGS sequence"/>
</dbReference>
<name>R7UTQ8_CAPTE</name>
<accession>R7UTQ8</accession>
<gene>
    <name evidence="2" type="ORF">CAPTEDRAFT_195949</name>
</gene>
<dbReference type="EMBL" id="KB300038">
    <property type="protein sequence ID" value="ELU07312.1"/>
    <property type="molecule type" value="Genomic_DNA"/>
</dbReference>
<protein>
    <submittedName>
        <fullName evidence="2 3">Uncharacterized protein</fullName>
    </submittedName>
</protein>
<evidence type="ECO:0000256" key="1">
    <source>
        <dbReference type="SAM" id="MobiDB-lite"/>
    </source>
</evidence>